<protein>
    <submittedName>
        <fullName evidence="3">Family 10 glycosylhydrolase</fullName>
    </submittedName>
</protein>
<keyword evidence="4" id="KW-1185">Reference proteome</keyword>
<dbReference type="PANTHER" id="PTHR43405:SF1">
    <property type="entry name" value="GLYCOSYL HYDROLASE DIGH"/>
    <property type="match status" value="1"/>
</dbReference>
<organism evidence="3 4">
    <name type="scientific">Arcicella rigui</name>
    <dbReference type="NCBI Taxonomy" id="797020"/>
    <lineage>
        <taxon>Bacteria</taxon>
        <taxon>Pseudomonadati</taxon>
        <taxon>Bacteroidota</taxon>
        <taxon>Cytophagia</taxon>
        <taxon>Cytophagales</taxon>
        <taxon>Flectobacillaceae</taxon>
        <taxon>Arcicella</taxon>
    </lineage>
</organism>
<comment type="caution">
    <text evidence="3">The sequence shown here is derived from an EMBL/GenBank/DDBJ whole genome shotgun (WGS) entry which is preliminary data.</text>
</comment>
<accession>A0ABU5QAV6</accession>
<dbReference type="InterPro" id="IPR017853">
    <property type="entry name" value="GH"/>
</dbReference>
<evidence type="ECO:0000313" key="3">
    <source>
        <dbReference type="EMBL" id="MEA5139980.1"/>
    </source>
</evidence>
<keyword evidence="1" id="KW-0732">Signal</keyword>
<evidence type="ECO:0000313" key="4">
    <source>
        <dbReference type="Proteomes" id="UP001302949"/>
    </source>
</evidence>
<dbReference type="Pfam" id="PF02638">
    <property type="entry name" value="GHL10"/>
    <property type="match status" value="1"/>
</dbReference>
<evidence type="ECO:0000259" key="2">
    <source>
        <dbReference type="Pfam" id="PF02638"/>
    </source>
</evidence>
<dbReference type="PANTHER" id="PTHR43405">
    <property type="entry name" value="GLYCOSYL HYDROLASE DIGH"/>
    <property type="match status" value="1"/>
</dbReference>
<proteinExistence type="predicted"/>
<reference evidence="3 4" key="1">
    <citation type="submission" date="2023-12" db="EMBL/GenBank/DDBJ databases">
        <title>Novel species of the genus Arcicella isolated from rivers.</title>
        <authorList>
            <person name="Lu H."/>
        </authorList>
    </citation>
    <scope>NUCLEOTIDE SEQUENCE [LARGE SCALE GENOMIC DNA]</scope>
    <source>
        <strain evidence="3 4">KCTC 23307</strain>
    </source>
</reference>
<dbReference type="Proteomes" id="UP001302949">
    <property type="component" value="Unassembled WGS sequence"/>
</dbReference>
<dbReference type="Gene3D" id="3.20.20.80">
    <property type="entry name" value="Glycosidases"/>
    <property type="match status" value="1"/>
</dbReference>
<name>A0ABU5QAV6_9BACT</name>
<gene>
    <name evidence="3" type="ORF">VB248_12585</name>
</gene>
<dbReference type="InterPro" id="IPR052177">
    <property type="entry name" value="Divisome_Glycosyl_Hydrolase"/>
</dbReference>
<evidence type="ECO:0000256" key="1">
    <source>
        <dbReference type="ARBA" id="ARBA00022729"/>
    </source>
</evidence>
<sequence length="517" mass="60472">MINHIVHFCSFILFTCISCHSQKYRQLSKPPKYEFRAAWIATVENIDWPKRGQYNSELQKQDFIRILDEHKQSNLNAVLVQVRDACDAYYAKGIEPWSEFLTGQQGRFPTPFYDPLSFMIEEAHNRNLEFHAWLNLNRATLKKSNMLAPDHISNLKPEWMLTYDGQKLLNFGIPEVRTYITEVVEQIVKNYDVDGIHFDDYFYPYEVTGQVLKDAETFKKYNGGIKDIQQWRRSNTDSLIYQISKVIQKTKPRVKFGISPFGVWKNYSPKTTNGSMTQAGQTSYDHLYADTRKWVELGWIDYIAPQIYFHQAHPKVPYNELTSWWAANSFGRHLYIGHGIYKIKAGWSLTEASKQIRFDRNITNVKGGIFYSSKSLTENYGGFQDSLRTDFYRYPAIVPPMPWKDSIPPLAPQKVIAVKKDFGFPILTWQPGEKASDNDENYYFALYRFEKNEVPDFNRLDKMLYLGKKNSFEDFSAERFHGYSYYVTSFDRLHNESKGFAVVSTDYGSKDKESNLK</sequence>
<feature type="domain" description="Glycosyl hydrolase-like 10" evidence="2">
    <location>
        <begin position="34"/>
        <end position="345"/>
    </location>
</feature>
<dbReference type="RefSeq" id="WP_323297139.1">
    <property type="nucleotide sequence ID" value="NZ_JAYFUM010000014.1"/>
</dbReference>
<dbReference type="EMBL" id="JAYFUM010000014">
    <property type="protein sequence ID" value="MEA5139980.1"/>
    <property type="molecule type" value="Genomic_DNA"/>
</dbReference>
<dbReference type="SUPFAM" id="SSF51445">
    <property type="entry name" value="(Trans)glycosidases"/>
    <property type="match status" value="1"/>
</dbReference>
<dbReference type="InterPro" id="IPR003790">
    <property type="entry name" value="GHL10"/>
</dbReference>